<evidence type="ECO:0000313" key="4">
    <source>
        <dbReference type="Proteomes" id="UP000184226"/>
    </source>
</evidence>
<sequence>MKRIAMAACLVLGLAAGMPSSAEDFPNRPIRLIVPFPPGGGTDILARPLAQELSKRLGQPVVVENKAGAGGSIGTEAAARAAPDGYTLVLGTVGTHAINQSLYSKLSYDAVRDFDAITLVANTPNILVVHPKVSSRSVQELVAIAKARPGDLNYASPGNGTPPHLAAEMFKKMAGISITHIPYKGTGPALTDLLAGTVQMMIANAPAVLPYVGSGKLIALASTSETRPAILPDLPTLNESGLAGYEADTWYGLFTAKGTPKDIIDKLNTDIVAVLKSDRIRDFFAKQGAEVIANSPEDAAKKVRSDVQKWHAMIQDLNIRLD</sequence>
<accession>A0A1M5SH07</accession>
<proteinExistence type="inferred from homology"/>
<dbReference type="InterPro" id="IPR005064">
    <property type="entry name" value="BUG"/>
</dbReference>
<feature type="signal peptide" evidence="2">
    <location>
        <begin position="1"/>
        <end position="22"/>
    </location>
</feature>
<keyword evidence="4" id="KW-1185">Reference proteome</keyword>
<evidence type="ECO:0000256" key="1">
    <source>
        <dbReference type="ARBA" id="ARBA00006987"/>
    </source>
</evidence>
<keyword evidence="2" id="KW-0732">Signal</keyword>
<dbReference type="PIRSF" id="PIRSF017082">
    <property type="entry name" value="YflP"/>
    <property type="match status" value="1"/>
</dbReference>
<organism evidence="3 4">
    <name type="scientific">Pollutimonas bauzanensis</name>
    <dbReference type="NCBI Taxonomy" id="658167"/>
    <lineage>
        <taxon>Bacteria</taxon>
        <taxon>Pseudomonadati</taxon>
        <taxon>Pseudomonadota</taxon>
        <taxon>Betaproteobacteria</taxon>
        <taxon>Burkholderiales</taxon>
        <taxon>Alcaligenaceae</taxon>
        <taxon>Pollutimonas</taxon>
    </lineage>
</organism>
<dbReference type="PANTHER" id="PTHR42928:SF5">
    <property type="entry name" value="BLR1237 PROTEIN"/>
    <property type="match status" value="1"/>
</dbReference>
<reference evidence="3 4" key="1">
    <citation type="submission" date="2016-11" db="EMBL/GenBank/DDBJ databases">
        <authorList>
            <person name="Jaros S."/>
            <person name="Januszkiewicz K."/>
            <person name="Wedrychowicz H."/>
        </authorList>
    </citation>
    <scope>NUCLEOTIDE SEQUENCE [LARGE SCALE GENOMIC DNA]</scope>
    <source>
        <strain evidence="3 4">CGMCC 1.10190</strain>
    </source>
</reference>
<keyword evidence="3" id="KW-0675">Receptor</keyword>
<dbReference type="Proteomes" id="UP000184226">
    <property type="component" value="Unassembled WGS sequence"/>
</dbReference>
<dbReference type="STRING" id="658167.SAMN04488135_10375"/>
<dbReference type="Pfam" id="PF03401">
    <property type="entry name" value="TctC"/>
    <property type="match status" value="1"/>
</dbReference>
<dbReference type="Gene3D" id="3.40.190.10">
    <property type="entry name" value="Periplasmic binding protein-like II"/>
    <property type="match status" value="1"/>
</dbReference>
<evidence type="ECO:0000256" key="2">
    <source>
        <dbReference type="SAM" id="SignalP"/>
    </source>
</evidence>
<evidence type="ECO:0000313" key="3">
    <source>
        <dbReference type="EMBL" id="SHH37735.1"/>
    </source>
</evidence>
<protein>
    <submittedName>
        <fullName evidence="3">Tripartite-type tricarboxylate transporter, receptor component TctC</fullName>
    </submittedName>
</protein>
<dbReference type="RefSeq" id="WP_245801184.1">
    <property type="nucleotide sequence ID" value="NZ_FQXE01000003.1"/>
</dbReference>
<dbReference type="SUPFAM" id="SSF53850">
    <property type="entry name" value="Periplasmic binding protein-like II"/>
    <property type="match status" value="1"/>
</dbReference>
<comment type="similarity">
    <text evidence="1">Belongs to the UPF0065 (bug) family.</text>
</comment>
<dbReference type="EMBL" id="FQXE01000003">
    <property type="protein sequence ID" value="SHH37735.1"/>
    <property type="molecule type" value="Genomic_DNA"/>
</dbReference>
<dbReference type="AlphaFoldDB" id="A0A1M5SH07"/>
<feature type="chain" id="PRO_5009913719" evidence="2">
    <location>
        <begin position="23"/>
        <end position="322"/>
    </location>
</feature>
<dbReference type="PANTHER" id="PTHR42928">
    <property type="entry name" value="TRICARBOXYLATE-BINDING PROTEIN"/>
    <property type="match status" value="1"/>
</dbReference>
<dbReference type="CDD" id="cd13578">
    <property type="entry name" value="PBP2_Bug27"/>
    <property type="match status" value="1"/>
</dbReference>
<name>A0A1M5SH07_9BURK</name>
<dbReference type="InterPro" id="IPR042100">
    <property type="entry name" value="Bug_dom1"/>
</dbReference>
<dbReference type="Gene3D" id="3.40.190.150">
    <property type="entry name" value="Bordetella uptake gene, domain 1"/>
    <property type="match status" value="1"/>
</dbReference>
<gene>
    <name evidence="3" type="ORF">SAMN04488135_10375</name>
</gene>